<accession>A0ABD3WBJ8</accession>
<dbReference type="InterPro" id="IPR008266">
    <property type="entry name" value="Tyr_kinase_AS"/>
</dbReference>
<feature type="domain" description="Protein kinase" evidence="5">
    <location>
        <begin position="93"/>
        <end position="355"/>
    </location>
</feature>
<evidence type="ECO:0000313" key="7">
    <source>
        <dbReference type="Proteomes" id="UP001634394"/>
    </source>
</evidence>
<dbReference type="PANTHER" id="PTHR27001">
    <property type="entry name" value="OS01G0253100 PROTEIN"/>
    <property type="match status" value="1"/>
</dbReference>
<dbReference type="InterPro" id="IPR000719">
    <property type="entry name" value="Prot_kinase_dom"/>
</dbReference>
<dbReference type="PROSITE" id="PS00109">
    <property type="entry name" value="PROTEIN_KINASE_TYR"/>
    <property type="match status" value="1"/>
</dbReference>
<dbReference type="AlphaFoldDB" id="A0ABD3WBJ8"/>
<proteinExistence type="predicted"/>
<dbReference type="Pfam" id="PF00069">
    <property type="entry name" value="Pkinase"/>
    <property type="match status" value="1"/>
</dbReference>
<dbReference type="SUPFAM" id="SSF56112">
    <property type="entry name" value="Protein kinase-like (PK-like)"/>
    <property type="match status" value="1"/>
</dbReference>
<evidence type="ECO:0000259" key="5">
    <source>
        <dbReference type="PROSITE" id="PS50011"/>
    </source>
</evidence>
<sequence>MQGRGGSMILESSDSRILESSDSRILESSDSRILEISDSRILENSDSRILEISNSRILETSDIFPTTKKQSVCCPNYPRYGQIITMTVEDMTSYKGKEIGEGGFGTVYKAKMPNEEKCRFVIKEIKVTEELYQKSYDKEIHHGRILHPFINPIVARAESLPTKLENGICYLMYPYMKNRELRSNIDKVNEKKNLCLGEPNAKIWSRCIYQIVLAVDFLHKPAGSVRGPIFHRDLTSRNIFLDENFNVRIGDFGIAVEAKLNATKATMTKALGTEGYHPPNMNMSRYNASYDVFSVGKADENEAAGWSNKDHRNKFAEIALQAVEVDEEQRKMVNLLQKLEDMRLNSKERYQKPKNQDRCVSCCVNPKAKLSTKGQNCLGNERNKPCQHFCVLCLMNHQFNPLVCPQHGKTRPPFGDHVYAVFVAGNNVSDTKHYPGRKGPSHDSEVAQMFVRDVHKVVQVLTAKHPFVLGVSKENVRIVKPENPGTKEQMEAKIKQAFEDLNDAIKEAIQMENLDPKKDRLPNSLFIFYFSGHCTTDEGLYLGSYEETLKASTLWIQEMLHKRLGVDQIVVVLDCCHANSQNFTDTHGLSTVVGRKKASIVQLSSCDIDEKSSAKFEKDGHGSYFTHFFCQGLLGLDSETLQNDTVMFCDDCEKNRKDQNAIDITVPCGKYHHQCLSDHGVTFHALKHFIQGHFQHLRSNCSGPEFMTQVHNAQGEKEVFLAYYNPLKGHIPIHLKGSDVPHNFCFSSETDSMDKLRQDIIKHSVETKLHSDVLKFHESYESTDSFHLIAIHPRFGSDKDSELVSLDSIYKARSCSRELEARVRENIKAVSNGPVKLSKINSTVVINSGLEINNDHLKICQ</sequence>
<keyword evidence="4" id="KW-0175">Coiled coil</keyword>
<feature type="binding site" evidence="3">
    <location>
        <position position="123"/>
    </location>
    <ligand>
        <name>ATP</name>
        <dbReference type="ChEBI" id="CHEBI:30616"/>
    </ligand>
</feature>
<gene>
    <name evidence="6" type="ORF">ACJMK2_039250</name>
</gene>
<comment type="caution">
    <text evidence="6">The sequence shown here is derived from an EMBL/GenBank/DDBJ whole genome shotgun (WGS) entry which is preliminary data.</text>
</comment>
<dbReference type="Proteomes" id="UP001634394">
    <property type="component" value="Unassembled WGS sequence"/>
</dbReference>
<organism evidence="6 7">
    <name type="scientific">Sinanodonta woodiana</name>
    <name type="common">Chinese pond mussel</name>
    <name type="synonym">Anodonta woodiana</name>
    <dbReference type="NCBI Taxonomy" id="1069815"/>
    <lineage>
        <taxon>Eukaryota</taxon>
        <taxon>Metazoa</taxon>
        <taxon>Spiralia</taxon>
        <taxon>Lophotrochozoa</taxon>
        <taxon>Mollusca</taxon>
        <taxon>Bivalvia</taxon>
        <taxon>Autobranchia</taxon>
        <taxon>Heteroconchia</taxon>
        <taxon>Palaeoheterodonta</taxon>
        <taxon>Unionida</taxon>
        <taxon>Unionoidea</taxon>
        <taxon>Unionidae</taxon>
        <taxon>Unioninae</taxon>
        <taxon>Sinanodonta</taxon>
    </lineage>
</organism>
<evidence type="ECO:0000256" key="3">
    <source>
        <dbReference type="PROSITE-ProRule" id="PRU10141"/>
    </source>
</evidence>
<dbReference type="Gene3D" id="1.10.510.10">
    <property type="entry name" value="Transferase(Phosphotransferase) domain 1"/>
    <property type="match status" value="1"/>
</dbReference>
<dbReference type="InterPro" id="IPR011009">
    <property type="entry name" value="Kinase-like_dom_sf"/>
</dbReference>
<evidence type="ECO:0000256" key="4">
    <source>
        <dbReference type="SAM" id="Coils"/>
    </source>
</evidence>
<name>A0ABD3WBJ8_SINWO</name>
<dbReference type="Gene3D" id="3.40.50.1460">
    <property type="match status" value="1"/>
</dbReference>
<feature type="coiled-coil region" evidence="4">
    <location>
        <begin position="487"/>
        <end position="514"/>
    </location>
</feature>
<evidence type="ECO:0000313" key="6">
    <source>
        <dbReference type="EMBL" id="KAL3871242.1"/>
    </source>
</evidence>
<evidence type="ECO:0000256" key="1">
    <source>
        <dbReference type="ARBA" id="ARBA00022741"/>
    </source>
</evidence>
<keyword evidence="2 3" id="KW-0067">ATP-binding</keyword>
<keyword evidence="7" id="KW-1185">Reference proteome</keyword>
<dbReference type="PROSITE" id="PS50011">
    <property type="entry name" value="PROTEIN_KINASE_DOM"/>
    <property type="match status" value="1"/>
</dbReference>
<dbReference type="PROSITE" id="PS00107">
    <property type="entry name" value="PROTEIN_KINASE_ATP"/>
    <property type="match status" value="1"/>
</dbReference>
<feature type="non-terminal residue" evidence="6">
    <location>
        <position position="861"/>
    </location>
</feature>
<keyword evidence="1 3" id="KW-0547">Nucleotide-binding</keyword>
<reference evidence="6 7" key="1">
    <citation type="submission" date="2024-11" db="EMBL/GenBank/DDBJ databases">
        <title>Chromosome-level genome assembly of the freshwater bivalve Anodonta woodiana.</title>
        <authorList>
            <person name="Chen X."/>
        </authorList>
    </citation>
    <scope>NUCLEOTIDE SEQUENCE [LARGE SCALE GENOMIC DNA]</scope>
    <source>
        <strain evidence="6">MN2024</strain>
        <tissue evidence="6">Gills</tissue>
    </source>
</reference>
<protein>
    <recommendedName>
        <fullName evidence="5">Protein kinase domain-containing protein</fullName>
    </recommendedName>
</protein>
<dbReference type="GO" id="GO:0005524">
    <property type="term" value="F:ATP binding"/>
    <property type="evidence" value="ECO:0007669"/>
    <property type="project" value="UniProtKB-UniRule"/>
</dbReference>
<dbReference type="EMBL" id="JBJQND010000007">
    <property type="protein sequence ID" value="KAL3871242.1"/>
    <property type="molecule type" value="Genomic_DNA"/>
</dbReference>
<dbReference type="PANTHER" id="PTHR27001:SF931">
    <property type="entry name" value="OS11G0664100 PROTEIN"/>
    <property type="match status" value="1"/>
</dbReference>
<dbReference type="InterPro" id="IPR017441">
    <property type="entry name" value="Protein_kinase_ATP_BS"/>
</dbReference>
<dbReference type="CDD" id="cd00180">
    <property type="entry name" value="PKc"/>
    <property type="match status" value="1"/>
</dbReference>
<evidence type="ECO:0000256" key="2">
    <source>
        <dbReference type="ARBA" id="ARBA00022840"/>
    </source>
</evidence>